<feature type="non-terminal residue" evidence="2">
    <location>
        <position position="350"/>
    </location>
</feature>
<reference evidence="2" key="1">
    <citation type="submission" date="2025-08" db="UniProtKB">
        <authorList>
            <consortium name="RefSeq"/>
        </authorList>
    </citation>
    <scope>IDENTIFICATION</scope>
</reference>
<dbReference type="InterPro" id="IPR000212">
    <property type="entry name" value="DNA_helicase_UvrD/REP"/>
</dbReference>
<dbReference type="GO" id="GO:0005634">
    <property type="term" value="C:nucleus"/>
    <property type="evidence" value="ECO:0007669"/>
    <property type="project" value="TreeGrafter"/>
</dbReference>
<name>A0A6J1VWK4_9SAUR</name>
<dbReference type="Proteomes" id="UP000504612">
    <property type="component" value="Unplaced"/>
</dbReference>
<dbReference type="PANTHER" id="PTHR11070:SF30">
    <property type="entry name" value="F-BOX DNA HELICASE 1"/>
    <property type="match status" value="1"/>
</dbReference>
<dbReference type="RefSeq" id="XP_026547460.1">
    <property type="nucleotide sequence ID" value="XM_026691675.1"/>
</dbReference>
<dbReference type="KEGG" id="nss:113429160"/>
<dbReference type="GO" id="GO:0031297">
    <property type="term" value="P:replication fork processing"/>
    <property type="evidence" value="ECO:0007669"/>
    <property type="project" value="TreeGrafter"/>
</dbReference>
<dbReference type="GO" id="GO:0043138">
    <property type="term" value="F:3'-5' DNA helicase activity"/>
    <property type="evidence" value="ECO:0007669"/>
    <property type="project" value="TreeGrafter"/>
</dbReference>
<dbReference type="GO" id="GO:0000724">
    <property type="term" value="P:double-strand break repair via homologous recombination"/>
    <property type="evidence" value="ECO:0007669"/>
    <property type="project" value="TreeGrafter"/>
</dbReference>
<dbReference type="GO" id="GO:0003677">
    <property type="term" value="F:DNA binding"/>
    <property type="evidence" value="ECO:0007669"/>
    <property type="project" value="InterPro"/>
</dbReference>
<sequence length="350" mass="39854">CASAVRNCYCQDPTAVLMCLKLHSFFPMAEVCIAKRFPDLDDHKEQPTYVRAVMATIVLLAGGVCDVQELVNCLRRPSTTMSRTDSLKMMYCMATLLYAMQENEVQISKRLHYSVFYCLRHLENSPLNDPELSSSERDLGSDLQFTSEQQQILKHAIAPGERVKIMGFAGTGKTSTLIQYARKWSTKKFLYLAFSRSMVDKVSEAKLTNLTCKTIHGFALDEIKENYPHMKDCELGSLTFRAVSLVLSNPKRQSPSIAMGVIQTLKAFFASTDESITKKRVPTWCRTDPGEKQIMKEARKIWSKMKMLRQNRKMAYTVTHDGYLKYLQLRKPSISQYDVIMVDGVEDCTP</sequence>
<dbReference type="GeneID" id="113429160"/>
<dbReference type="Gene3D" id="3.40.50.300">
    <property type="entry name" value="P-loop containing nucleotide triphosphate hydrolases"/>
    <property type="match status" value="1"/>
</dbReference>
<proteinExistence type="predicted"/>
<dbReference type="InterPro" id="IPR027417">
    <property type="entry name" value="P-loop_NTPase"/>
</dbReference>
<evidence type="ECO:0000313" key="2">
    <source>
        <dbReference type="RefSeq" id="XP_026547460.1"/>
    </source>
</evidence>
<dbReference type="Pfam" id="PF13604">
    <property type="entry name" value="AAA_30"/>
    <property type="match status" value="1"/>
</dbReference>
<gene>
    <name evidence="2" type="primary">LOC113429160</name>
</gene>
<accession>A0A6J1VWK4</accession>
<keyword evidence="1" id="KW-1185">Reference proteome</keyword>
<dbReference type="SUPFAM" id="SSF52540">
    <property type="entry name" value="P-loop containing nucleoside triphosphate hydrolases"/>
    <property type="match status" value="1"/>
</dbReference>
<organism evidence="1 2">
    <name type="scientific">Notechis scutatus</name>
    <name type="common">mainland tiger snake</name>
    <dbReference type="NCBI Taxonomy" id="8663"/>
    <lineage>
        <taxon>Eukaryota</taxon>
        <taxon>Metazoa</taxon>
        <taxon>Chordata</taxon>
        <taxon>Craniata</taxon>
        <taxon>Vertebrata</taxon>
        <taxon>Euteleostomi</taxon>
        <taxon>Lepidosauria</taxon>
        <taxon>Squamata</taxon>
        <taxon>Bifurcata</taxon>
        <taxon>Unidentata</taxon>
        <taxon>Episquamata</taxon>
        <taxon>Toxicofera</taxon>
        <taxon>Serpentes</taxon>
        <taxon>Colubroidea</taxon>
        <taxon>Elapidae</taxon>
        <taxon>Hydrophiinae</taxon>
        <taxon>Notechis</taxon>
    </lineage>
</organism>
<feature type="non-terminal residue" evidence="2">
    <location>
        <position position="1"/>
    </location>
</feature>
<dbReference type="PANTHER" id="PTHR11070">
    <property type="entry name" value="UVRD / RECB / PCRA DNA HELICASE FAMILY MEMBER"/>
    <property type="match status" value="1"/>
</dbReference>
<evidence type="ECO:0000313" key="1">
    <source>
        <dbReference type="Proteomes" id="UP000504612"/>
    </source>
</evidence>
<dbReference type="GO" id="GO:0005524">
    <property type="term" value="F:ATP binding"/>
    <property type="evidence" value="ECO:0007669"/>
    <property type="project" value="InterPro"/>
</dbReference>
<dbReference type="AlphaFoldDB" id="A0A6J1VWK4"/>
<protein>
    <submittedName>
        <fullName evidence="2">F-box DNA helicase 1-like</fullName>
    </submittedName>
</protein>